<protein>
    <submittedName>
        <fullName evidence="14">ABC-F family ATP-binding cassette domain-containing protein</fullName>
    </submittedName>
</protein>
<gene>
    <name evidence="14" type="ORF">FRY74_01150</name>
</gene>
<keyword evidence="2" id="KW-0963">Cytoplasm</keyword>
<evidence type="ECO:0000256" key="3">
    <source>
        <dbReference type="ARBA" id="ARBA00022555"/>
    </source>
</evidence>
<dbReference type="InterPro" id="IPR032524">
    <property type="entry name" value="ABC_tran_C"/>
</dbReference>
<keyword evidence="4" id="KW-0699">rRNA-binding</keyword>
<evidence type="ECO:0000256" key="9">
    <source>
        <dbReference type="ARBA" id="ARBA00022845"/>
    </source>
</evidence>
<dbReference type="AlphaFoldDB" id="A0A5C6RYU5"/>
<keyword evidence="8 14" id="KW-0067">ATP-binding</keyword>
<evidence type="ECO:0000259" key="13">
    <source>
        <dbReference type="PROSITE" id="PS50893"/>
    </source>
</evidence>
<reference evidence="14 15" key="1">
    <citation type="submission" date="2019-08" db="EMBL/GenBank/DDBJ databases">
        <title>Genome of Vicingus serpentipes NCIMB 15042.</title>
        <authorList>
            <person name="Bowman J.P."/>
        </authorList>
    </citation>
    <scope>NUCLEOTIDE SEQUENCE [LARGE SCALE GENOMIC DNA]</scope>
    <source>
        <strain evidence="14 15">NCIMB 15042</strain>
    </source>
</reference>
<dbReference type="SMART" id="SM00382">
    <property type="entry name" value="AAA"/>
    <property type="match status" value="2"/>
</dbReference>
<keyword evidence="5" id="KW-0677">Repeat</keyword>
<accession>A0A5C6RYU5</accession>
<evidence type="ECO:0000256" key="4">
    <source>
        <dbReference type="ARBA" id="ARBA00022730"/>
    </source>
</evidence>
<organism evidence="14 15">
    <name type="scientific">Vicingus serpentipes</name>
    <dbReference type="NCBI Taxonomy" id="1926625"/>
    <lineage>
        <taxon>Bacteria</taxon>
        <taxon>Pseudomonadati</taxon>
        <taxon>Bacteroidota</taxon>
        <taxon>Flavobacteriia</taxon>
        <taxon>Flavobacteriales</taxon>
        <taxon>Vicingaceae</taxon>
        <taxon>Vicingus</taxon>
    </lineage>
</organism>
<keyword evidence="12" id="KW-0175">Coiled coil</keyword>
<dbReference type="Pfam" id="PF12848">
    <property type="entry name" value="ABC_tran_Xtn"/>
    <property type="match status" value="1"/>
</dbReference>
<dbReference type="GO" id="GO:0006412">
    <property type="term" value="P:translation"/>
    <property type="evidence" value="ECO:0007669"/>
    <property type="project" value="UniProtKB-KW"/>
</dbReference>
<dbReference type="InterPro" id="IPR037118">
    <property type="entry name" value="Val-tRNA_synth_C_sf"/>
</dbReference>
<dbReference type="Gene3D" id="1.10.287.380">
    <property type="entry name" value="Valyl-tRNA synthetase, C-terminal domain"/>
    <property type="match status" value="1"/>
</dbReference>
<feature type="coiled-coil region" evidence="12">
    <location>
        <begin position="554"/>
        <end position="612"/>
    </location>
</feature>
<dbReference type="EMBL" id="VOOS01000001">
    <property type="protein sequence ID" value="TXB66820.1"/>
    <property type="molecule type" value="Genomic_DNA"/>
</dbReference>
<dbReference type="SUPFAM" id="SSF52540">
    <property type="entry name" value="P-loop containing nucleoside triphosphate hydrolases"/>
    <property type="match status" value="2"/>
</dbReference>
<dbReference type="PANTHER" id="PTHR42855">
    <property type="entry name" value="ABC TRANSPORTER ATP-BINDING SUBUNIT"/>
    <property type="match status" value="1"/>
</dbReference>
<dbReference type="Gene3D" id="3.40.50.300">
    <property type="entry name" value="P-loop containing nucleotide triphosphate hydrolases"/>
    <property type="match status" value="2"/>
</dbReference>
<dbReference type="OrthoDB" id="1521973at2"/>
<feature type="domain" description="ABC transporter" evidence="13">
    <location>
        <begin position="4"/>
        <end position="248"/>
    </location>
</feature>
<comment type="caution">
    <text evidence="14">The sequence shown here is derived from an EMBL/GenBank/DDBJ whole genome shotgun (WGS) entry which is preliminary data.</text>
</comment>
<dbReference type="PROSITE" id="PS00211">
    <property type="entry name" value="ABC_TRANSPORTER_1"/>
    <property type="match status" value="1"/>
</dbReference>
<evidence type="ECO:0000256" key="11">
    <source>
        <dbReference type="ARBA" id="ARBA00022917"/>
    </source>
</evidence>
<dbReference type="GO" id="GO:0005524">
    <property type="term" value="F:ATP binding"/>
    <property type="evidence" value="ECO:0007669"/>
    <property type="project" value="UniProtKB-KW"/>
</dbReference>
<evidence type="ECO:0000256" key="7">
    <source>
        <dbReference type="ARBA" id="ARBA00022801"/>
    </source>
</evidence>
<evidence type="ECO:0000256" key="6">
    <source>
        <dbReference type="ARBA" id="ARBA00022741"/>
    </source>
</evidence>
<comment type="similarity">
    <text evidence="1">Belongs to the ABC transporter superfamily. ABCF family. Translational throttle EttA subfamily.</text>
</comment>
<evidence type="ECO:0000313" key="15">
    <source>
        <dbReference type="Proteomes" id="UP000321721"/>
    </source>
</evidence>
<dbReference type="InterPro" id="IPR003593">
    <property type="entry name" value="AAA+_ATPase"/>
</dbReference>
<dbReference type="Proteomes" id="UP000321721">
    <property type="component" value="Unassembled WGS sequence"/>
</dbReference>
<keyword evidence="7" id="KW-0378">Hydrolase</keyword>
<keyword evidence="10" id="KW-0694">RNA-binding</keyword>
<dbReference type="PROSITE" id="PS50893">
    <property type="entry name" value="ABC_TRANSPORTER_2"/>
    <property type="match status" value="2"/>
</dbReference>
<keyword evidence="15" id="KW-1185">Reference proteome</keyword>
<evidence type="ECO:0000256" key="10">
    <source>
        <dbReference type="ARBA" id="ARBA00022884"/>
    </source>
</evidence>
<keyword evidence="9" id="KW-0810">Translation regulation</keyword>
<evidence type="ECO:0000256" key="5">
    <source>
        <dbReference type="ARBA" id="ARBA00022737"/>
    </source>
</evidence>
<dbReference type="InterPro" id="IPR051309">
    <property type="entry name" value="ABCF_ATPase"/>
</dbReference>
<name>A0A5C6RYU5_9FLAO</name>
<evidence type="ECO:0000256" key="12">
    <source>
        <dbReference type="SAM" id="Coils"/>
    </source>
</evidence>
<dbReference type="InterPro" id="IPR003439">
    <property type="entry name" value="ABC_transporter-like_ATP-bd"/>
</dbReference>
<dbReference type="InterPro" id="IPR027417">
    <property type="entry name" value="P-loop_NTPase"/>
</dbReference>
<keyword evidence="3" id="KW-0820">tRNA-binding</keyword>
<evidence type="ECO:0000313" key="14">
    <source>
        <dbReference type="EMBL" id="TXB66820.1"/>
    </source>
</evidence>
<dbReference type="FunFam" id="3.40.50.300:FF:000183">
    <property type="entry name" value="ABC transporter ATP-binding protein yjjK"/>
    <property type="match status" value="1"/>
</dbReference>
<dbReference type="InterPro" id="IPR017871">
    <property type="entry name" value="ABC_transporter-like_CS"/>
</dbReference>
<evidence type="ECO:0000256" key="1">
    <source>
        <dbReference type="ARBA" id="ARBA00005868"/>
    </source>
</evidence>
<dbReference type="GO" id="GO:0016887">
    <property type="term" value="F:ATP hydrolysis activity"/>
    <property type="evidence" value="ECO:0007669"/>
    <property type="project" value="InterPro"/>
</dbReference>
<feature type="domain" description="ABC transporter" evidence="13">
    <location>
        <begin position="313"/>
        <end position="531"/>
    </location>
</feature>
<dbReference type="CDD" id="cd03221">
    <property type="entry name" value="ABCF_EF-3"/>
    <property type="match status" value="2"/>
</dbReference>
<evidence type="ECO:0000256" key="8">
    <source>
        <dbReference type="ARBA" id="ARBA00022840"/>
    </source>
</evidence>
<dbReference type="GO" id="GO:0003677">
    <property type="term" value="F:DNA binding"/>
    <property type="evidence" value="ECO:0007669"/>
    <property type="project" value="InterPro"/>
</dbReference>
<keyword evidence="11" id="KW-0648">Protein biosynthesis</keyword>
<dbReference type="Pfam" id="PF00005">
    <property type="entry name" value="ABC_tran"/>
    <property type="match status" value="2"/>
</dbReference>
<evidence type="ECO:0000256" key="2">
    <source>
        <dbReference type="ARBA" id="ARBA00022490"/>
    </source>
</evidence>
<dbReference type="GO" id="GO:0000049">
    <property type="term" value="F:tRNA binding"/>
    <property type="evidence" value="ECO:0007669"/>
    <property type="project" value="UniProtKB-KW"/>
</dbReference>
<dbReference type="Pfam" id="PF16326">
    <property type="entry name" value="ABC_tran_CTD"/>
    <property type="match status" value="1"/>
</dbReference>
<dbReference type="GO" id="GO:0006417">
    <property type="term" value="P:regulation of translation"/>
    <property type="evidence" value="ECO:0007669"/>
    <property type="project" value="UniProtKB-KW"/>
</dbReference>
<dbReference type="FunFam" id="3.40.50.300:FF:000011">
    <property type="entry name" value="Putative ABC transporter ATP-binding component"/>
    <property type="match status" value="1"/>
</dbReference>
<dbReference type="RefSeq" id="WP_147097793.1">
    <property type="nucleotide sequence ID" value="NZ_VOOS01000001.1"/>
</dbReference>
<dbReference type="PANTHER" id="PTHR42855:SF1">
    <property type="entry name" value="ABC TRANSPORTER DOMAIN-CONTAINING PROTEIN"/>
    <property type="match status" value="1"/>
</dbReference>
<keyword evidence="6" id="KW-0547">Nucleotide-binding</keyword>
<sequence>MNYLSVEALTKSYGDRVLFENITFGISKGQKVAFIAKNGTGKSTFLKILAGKEGYDSGNVVFRNDIKIGYLHQTPEFEDQHTISETIFKSTSGEIEAIKEYEKAVLNPDDNDRMQKAFEQMDTLKAWDYEVRIKQILGQLNIHDLERKIGELSGGQLKRIALAQVLIEEPDFIILDEPTNHLDLDMIEWLEGYLTKENVTILMVTHDRYFLERVCNEIIEFDNKSLYKYNGNYSYYLEKKEERIENFEAHVDKAKNLYKKELEWMRRMPKARGTKAKSREESFYKTEATAHQKLDKSKVDIEVNVTRLGSKILELNHVKKAFGDLTILEDFSYVFKRFEKVGIVGKNGVGKSTFLDMLTGLQQPDSGGIDTGETVVYGYYTQNGINLKDDKRVIDTIKDIAEIIPLAKGKVMTAAQMLEKFLFTKDMHYNMVAKLSGGERRRLYLLTILMKNPNFLILDEPTNDLDVMTLNVLEDFLNDFQGCLIVVTHDRYFMDKLVDHLFVFEGDGKIKDYLGKYTDYRNDRKELEEQAKIKPVKVEAPKQVVKEQPKTKLAYKEKLEFENLEKEIPKLEEQKEKLNEQLVNSVSDHEELLRLTQELGEITAQLDEKTDRWLTLSEFA</sequence>
<dbReference type="GO" id="GO:0019843">
    <property type="term" value="F:rRNA binding"/>
    <property type="evidence" value="ECO:0007669"/>
    <property type="project" value="UniProtKB-KW"/>
</dbReference>
<proteinExistence type="inferred from homology"/>
<dbReference type="InterPro" id="IPR032781">
    <property type="entry name" value="ABC_tran_Xtn"/>
</dbReference>